<dbReference type="Proteomes" id="UP000326344">
    <property type="component" value="Unassembled WGS sequence"/>
</dbReference>
<protein>
    <submittedName>
        <fullName evidence="1">Uncharacterized protein</fullName>
    </submittedName>
</protein>
<sequence>MTKILQRIASWFFTKSVTEIWTEKPKIRTCANLAEASGRANSLTQRSGKDYSILQRGPTDVIIVHTKHAPLFVADGYQMAFNKQED</sequence>
<evidence type="ECO:0000313" key="2">
    <source>
        <dbReference type="Proteomes" id="UP000326344"/>
    </source>
</evidence>
<proteinExistence type="predicted"/>
<evidence type="ECO:0000313" key="1">
    <source>
        <dbReference type="EMBL" id="KAA9346315.1"/>
    </source>
</evidence>
<dbReference type="AlphaFoldDB" id="A0A5N1JAI1"/>
<gene>
    <name evidence="1" type="ORF">F0P93_29040</name>
</gene>
<name>A0A5N1JAI1_9BACT</name>
<dbReference type="EMBL" id="VTWS01000011">
    <property type="protein sequence ID" value="KAA9346315.1"/>
    <property type="molecule type" value="Genomic_DNA"/>
</dbReference>
<reference evidence="1 2" key="1">
    <citation type="submission" date="2019-09" db="EMBL/GenBank/DDBJ databases">
        <title>Genome Sequence of Larkinella sp MA1.</title>
        <authorList>
            <person name="Srinivasan S."/>
        </authorList>
    </citation>
    <scope>NUCLEOTIDE SEQUENCE [LARGE SCALE GENOMIC DNA]</scope>
    <source>
        <strain evidence="1 2">MA1</strain>
    </source>
</reference>
<comment type="caution">
    <text evidence="1">The sequence shown here is derived from an EMBL/GenBank/DDBJ whole genome shotgun (WGS) entry which is preliminary data.</text>
</comment>
<dbReference type="RefSeq" id="WP_150881309.1">
    <property type="nucleotide sequence ID" value="NZ_VTWS01000011.1"/>
</dbReference>
<keyword evidence="2" id="KW-1185">Reference proteome</keyword>
<organism evidence="1 2">
    <name type="scientific">Larkinella humicola</name>
    <dbReference type="NCBI Taxonomy" id="2607654"/>
    <lineage>
        <taxon>Bacteria</taxon>
        <taxon>Pseudomonadati</taxon>
        <taxon>Bacteroidota</taxon>
        <taxon>Cytophagia</taxon>
        <taxon>Cytophagales</taxon>
        <taxon>Spirosomataceae</taxon>
        <taxon>Larkinella</taxon>
    </lineage>
</organism>
<accession>A0A5N1JAI1</accession>